<name>A0A097R6Q4_HAFAL</name>
<comment type="function">
    <text evidence="8">Forms an efflux pump with AaeA. Could function as a metabolic relief valve, allowing to eliminate certain compounds when they accumulate to high levels in the cell.</text>
</comment>
<dbReference type="PANTHER" id="PTHR30509">
    <property type="entry name" value="P-HYDROXYBENZOIC ACID EFFLUX PUMP SUBUNIT-RELATED"/>
    <property type="match status" value="1"/>
</dbReference>
<sequence length="653" mass="72384">MNNGGMFLRLRFACKLAFAIVLALFLGFHLQLETPRWSVLTAAIVAAGPAFAAGGEPFSGAIRHRGWLRIIGTFIGSIGGLLIMMLFIRAPLVMMLLCCAWAGICTWISSLVRVENSYAFGLAGYTALIIVVTTATEPLLSPLYAVERCSEIVLGIVCAVLADIIFSPRSIKSDIDRVVSSLIVDQFRLLQMCVRPDERDVLDKSWNDLVKGTNALNGMRSNLMLESTRWVRVNRRLKALNTVSLTLITQACETFFISSNAPERIPSEMQVLILEPVETIGDVHKRMKQLRQLLSMQPTDSVPLTISSWIGAATRYLLLAKGVHTNSSISSVEENILEGEYVVKPASAERHHAMINGLRTWAATSIGAMFWLWTGWTSGSGCMVMIAVVTALAMRTPNPRMASIDFLLGTIMALPIGSLFYMLILPATQQSMLLLCISLGLMAFVIGLEVQKRRLGSLGTLASTINIMVLSNPMSFPVSSFLDNAIGQIIGCFVAMIVLFLIRDRSKARTGRALLNGFVYSAVSALTTNQARRNENHLPALYQQLFQLLNLFPNDIAKYRLALTLIIAHQRLRNAPIPVNQELSDFHKQIRATANKVISAGGDSKRRGYFFRLLDELNQYQERLVHYQAPYTVTIPVKRLSTMLEKYQHALID</sequence>
<dbReference type="Pfam" id="PF04632">
    <property type="entry name" value="FUSC"/>
    <property type="match status" value="1"/>
</dbReference>
<dbReference type="KEGG" id="hav:AT03_19665"/>
<evidence type="ECO:0000256" key="5">
    <source>
        <dbReference type="ARBA" id="ARBA00022692"/>
    </source>
</evidence>
<gene>
    <name evidence="8" type="primary">aaeB</name>
    <name evidence="9" type="ORF">AT03_19665</name>
</gene>
<protein>
    <recommendedName>
        <fullName evidence="8">p-hydroxybenzoic acid efflux pump subunit AaeB</fullName>
        <shortName evidence="8">pHBA efflux pump protein B</shortName>
    </recommendedName>
</protein>
<proteinExistence type="inferred from homology"/>
<evidence type="ECO:0000313" key="10">
    <source>
        <dbReference type="Proteomes" id="UP000029986"/>
    </source>
</evidence>
<dbReference type="GO" id="GO:0022857">
    <property type="term" value="F:transmembrane transporter activity"/>
    <property type="evidence" value="ECO:0007669"/>
    <property type="project" value="UniProtKB-UniRule"/>
</dbReference>
<dbReference type="AlphaFoldDB" id="A0A097R6Q4"/>
<feature type="transmembrane region" description="Helical" evidence="8">
    <location>
        <begin position="12"/>
        <end position="31"/>
    </location>
</feature>
<dbReference type="PANTHER" id="PTHR30509:SF9">
    <property type="entry name" value="MULTIDRUG RESISTANCE PROTEIN MDTO"/>
    <property type="match status" value="1"/>
</dbReference>
<evidence type="ECO:0000256" key="1">
    <source>
        <dbReference type="ARBA" id="ARBA00004651"/>
    </source>
</evidence>
<comment type="similarity">
    <text evidence="8">Belongs to the aromatic acid exporter ArAE (TC 2.A.85) family.</text>
</comment>
<feature type="transmembrane region" description="Helical" evidence="8">
    <location>
        <begin position="94"/>
        <end position="112"/>
    </location>
</feature>
<feature type="transmembrane region" description="Helical" evidence="8">
    <location>
        <begin position="152"/>
        <end position="171"/>
    </location>
</feature>
<dbReference type="GO" id="GO:0005886">
    <property type="term" value="C:plasma membrane"/>
    <property type="evidence" value="ECO:0007669"/>
    <property type="project" value="UniProtKB-SubCell"/>
</dbReference>
<feature type="transmembrane region" description="Helical" evidence="8">
    <location>
        <begin position="37"/>
        <end position="55"/>
    </location>
</feature>
<feature type="transmembrane region" description="Helical" evidence="8">
    <location>
        <begin position="378"/>
        <end position="394"/>
    </location>
</feature>
<comment type="caution">
    <text evidence="8">Lacks conserved residue(s) required for the propagation of feature annotation.</text>
</comment>
<dbReference type="Proteomes" id="UP000029986">
    <property type="component" value="Chromosome"/>
</dbReference>
<dbReference type="PATRIC" id="fig|1453496.5.peg.4050"/>
<evidence type="ECO:0000256" key="8">
    <source>
        <dbReference type="HAMAP-Rule" id="MF_01545"/>
    </source>
</evidence>
<keyword evidence="4" id="KW-0997">Cell inner membrane</keyword>
<dbReference type="OrthoDB" id="9807111at2"/>
<evidence type="ECO:0000256" key="4">
    <source>
        <dbReference type="ARBA" id="ARBA00022519"/>
    </source>
</evidence>
<feature type="transmembrane region" description="Helical" evidence="8">
    <location>
        <begin position="485"/>
        <end position="502"/>
    </location>
</feature>
<dbReference type="GO" id="GO:0046942">
    <property type="term" value="P:carboxylic acid transport"/>
    <property type="evidence" value="ECO:0007669"/>
    <property type="project" value="InterPro"/>
</dbReference>
<dbReference type="HAMAP" id="MF_01545">
    <property type="entry name" value="AaeB"/>
    <property type="match status" value="1"/>
</dbReference>
<evidence type="ECO:0000256" key="3">
    <source>
        <dbReference type="ARBA" id="ARBA00022475"/>
    </source>
</evidence>
<dbReference type="InterPro" id="IPR006726">
    <property type="entry name" value="PHBA_efflux_AaeB/fusaric-R"/>
</dbReference>
<dbReference type="InterPro" id="IPR023706">
    <property type="entry name" value="PHBA_efflux_pump_AaeB"/>
</dbReference>
<keyword evidence="10" id="KW-1185">Reference proteome</keyword>
<evidence type="ECO:0000256" key="7">
    <source>
        <dbReference type="ARBA" id="ARBA00023136"/>
    </source>
</evidence>
<feature type="transmembrane region" description="Helical" evidence="8">
    <location>
        <begin position="67"/>
        <end position="88"/>
    </location>
</feature>
<reference evidence="9 10" key="1">
    <citation type="journal article" date="2014" name="Gut Pathog.">
        <title>Gene clusters of Hafnia alvei strain FB1 important in survival and pathogenesis: a draft genome perspective.</title>
        <authorList>
            <person name="Tan J.Y."/>
            <person name="Yin W.F."/>
            <person name="Chan K.G."/>
        </authorList>
    </citation>
    <scope>NUCLEOTIDE SEQUENCE [LARGE SCALE GENOMIC DNA]</scope>
    <source>
        <strain evidence="9 10">FB1</strain>
    </source>
</reference>
<keyword evidence="3 8" id="KW-1003">Cell membrane</keyword>
<feature type="transmembrane region" description="Helical" evidence="8">
    <location>
        <begin position="406"/>
        <end position="424"/>
    </location>
</feature>
<accession>A0A097R6Q4</accession>
<keyword evidence="5 8" id="KW-0812">Transmembrane</keyword>
<dbReference type="RefSeq" id="WP_025798425.1">
    <property type="nucleotide sequence ID" value="NZ_CP009706.1"/>
</dbReference>
<comment type="subcellular location">
    <subcellularLocation>
        <location evidence="1 8">Cell membrane</location>
        <topology evidence="1 8">Multi-pass membrane protein</topology>
    </subcellularLocation>
</comment>
<dbReference type="eggNOG" id="COG1289">
    <property type="taxonomic scope" value="Bacteria"/>
</dbReference>
<feature type="transmembrane region" description="Helical" evidence="8">
    <location>
        <begin position="430"/>
        <end position="448"/>
    </location>
</feature>
<evidence type="ECO:0000256" key="2">
    <source>
        <dbReference type="ARBA" id="ARBA00022448"/>
    </source>
</evidence>
<feature type="transmembrane region" description="Helical" evidence="8">
    <location>
        <begin position="119"/>
        <end position="140"/>
    </location>
</feature>
<keyword evidence="7 8" id="KW-0472">Membrane</keyword>
<dbReference type="NCBIfam" id="NF007916">
    <property type="entry name" value="PRK10631.1"/>
    <property type="match status" value="1"/>
</dbReference>
<dbReference type="EMBL" id="CP009706">
    <property type="protein sequence ID" value="AIU74392.1"/>
    <property type="molecule type" value="Genomic_DNA"/>
</dbReference>
<keyword evidence="2 8" id="KW-0813">Transport</keyword>
<evidence type="ECO:0000313" key="9">
    <source>
        <dbReference type="EMBL" id="AIU74392.1"/>
    </source>
</evidence>
<evidence type="ECO:0000256" key="6">
    <source>
        <dbReference type="ARBA" id="ARBA00022989"/>
    </source>
</evidence>
<organism evidence="9 10">
    <name type="scientific">Hafnia alvei FB1</name>
    <dbReference type="NCBI Taxonomy" id="1453496"/>
    <lineage>
        <taxon>Bacteria</taxon>
        <taxon>Pseudomonadati</taxon>
        <taxon>Pseudomonadota</taxon>
        <taxon>Gammaproteobacteria</taxon>
        <taxon>Enterobacterales</taxon>
        <taxon>Hafniaceae</taxon>
        <taxon>Hafnia</taxon>
    </lineage>
</organism>
<keyword evidence="6 8" id="KW-1133">Transmembrane helix</keyword>
<dbReference type="HOGENOM" id="CLU_027647_0_0_6"/>
<dbReference type="GeneID" id="56893560"/>